<dbReference type="OrthoDB" id="10622487at2759"/>
<organism evidence="1 2">
    <name type="scientific">Paracoccidioides lutzii (strain ATCC MYA-826 / Pb01)</name>
    <name type="common">Paracoccidioides brasiliensis</name>
    <dbReference type="NCBI Taxonomy" id="502779"/>
    <lineage>
        <taxon>Eukaryota</taxon>
        <taxon>Fungi</taxon>
        <taxon>Dikarya</taxon>
        <taxon>Ascomycota</taxon>
        <taxon>Pezizomycotina</taxon>
        <taxon>Eurotiomycetes</taxon>
        <taxon>Eurotiomycetidae</taxon>
        <taxon>Onygenales</taxon>
        <taxon>Ajellomycetaceae</taxon>
        <taxon>Paracoccidioides</taxon>
    </lineage>
</organism>
<name>C1GZM3_PARBA</name>
<evidence type="ECO:0000313" key="2">
    <source>
        <dbReference type="Proteomes" id="UP000002059"/>
    </source>
</evidence>
<dbReference type="VEuPathDB" id="FungiDB:PAAG_03967"/>
<dbReference type="RefSeq" id="XP_015702205.1">
    <property type="nucleotide sequence ID" value="XM_015845116.1"/>
</dbReference>
<sequence>MAISSCRRGVNIFTSGSYHQLVAKSSYKDLNGITAHEPGLQLQTGTETGGKESKHRGHYKRRSSNFFAATTSQKYFHIAACYHNGDALNPFIRWYRAVGALTIIRDAFSQEQSGISWGSLIEPIFSPSSDSVKGTHGPYTFFHGSTVKRIPLSVIVDCDDDDGEIQTASHSEFGNGLMSRPMHRGG</sequence>
<evidence type="ECO:0000313" key="1">
    <source>
        <dbReference type="EMBL" id="EEH42046.2"/>
    </source>
</evidence>
<dbReference type="GeneID" id="9097450"/>
<reference evidence="1 2" key="1">
    <citation type="journal article" date="2011" name="PLoS Genet.">
        <title>Comparative genomic analysis of human fungal pathogens causing paracoccidioidomycosis.</title>
        <authorList>
            <person name="Desjardins C.A."/>
            <person name="Champion M.D."/>
            <person name="Holder J.W."/>
            <person name="Muszewska A."/>
            <person name="Goldberg J."/>
            <person name="Bailao A.M."/>
            <person name="Brigido M.M."/>
            <person name="Ferreira M.E."/>
            <person name="Garcia A.M."/>
            <person name="Grynberg M."/>
            <person name="Gujja S."/>
            <person name="Heiman D.I."/>
            <person name="Henn M.R."/>
            <person name="Kodira C.D."/>
            <person name="Leon-Narvaez H."/>
            <person name="Longo L.V."/>
            <person name="Ma L.J."/>
            <person name="Malavazi I."/>
            <person name="Matsuo A.L."/>
            <person name="Morais F.V."/>
            <person name="Pereira M."/>
            <person name="Rodriguez-Brito S."/>
            <person name="Sakthikumar S."/>
            <person name="Salem-Izacc S.M."/>
            <person name="Sykes S.M."/>
            <person name="Teixeira M.M."/>
            <person name="Vallejo M.C."/>
            <person name="Walter M.E."/>
            <person name="Yandava C."/>
            <person name="Young S."/>
            <person name="Zeng Q."/>
            <person name="Zucker J."/>
            <person name="Felipe M.S."/>
            <person name="Goldman G.H."/>
            <person name="Haas B.J."/>
            <person name="McEwen J.G."/>
            <person name="Nino-Vega G."/>
            <person name="Puccia R."/>
            <person name="San-Blas G."/>
            <person name="Soares C.M."/>
            <person name="Birren B.W."/>
            <person name="Cuomo C.A."/>
        </authorList>
    </citation>
    <scope>NUCLEOTIDE SEQUENCE [LARGE SCALE GENOMIC DNA]</scope>
    <source>
        <strain evidence="2">ATCC MYA-826 / Pb01</strain>
    </source>
</reference>
<accession>C1GZM3</accession>
<proteinExistence type="predicted"/>
<keyword evidence="2" id="KW-1185">Reference proteome</keyword>
<dbReference type="AlphaFoldDB" id="C1GZM3"/>
<dbReference type="EMBL" id="KN294000">
    <property type="protein sequence ID" value="EEH42046.2"/>
    <property type="molecule type" value="Genomic_DNA"/>
</dbReference>
<protein>
    <submittedName>
        <fullName evidence="1">Uncharacterized protein</fullName>
    </submittedName>
</protein>
<dbReference type="Proteomes" id="UP000002059">
    <property type="component" value="Partially assembled WGS sequence"/>
</dbReference>
<dbReference type="HOGENOM" id="CLU_1454845_0_0_1"/>
<gene>
    <name evidence="1" type="ORF">PAAG_03967</name>
</gene>
<dbReference type="KEGG" id="pbl:PAAG_03967"/>